<dbReference type="SUPFAM" id="SSF56784">
    <property type="entry name" value="HAD-like"/>
    <property type="match status" value="1"/>
</dbReference>
<reference evidence="11" key="3">
    <citation type="submission" date="2022-06" db="UniProtKB">
        <authorList>
            <consortium name="EnsemblMetazoa"/>
        </authorList>
    </citation>
    <scope>IDENTIFICATION</scope>
</reference>
<dbReference type="InterPro" id="IPR050582">
    <property type="entry name" value="HAD-like_SerB"/>
</dbReference>
<dbReference type="GO" id="GO:0006564">
    <property type="term" value="P:L-serine biosynthetic process"/>
    <property type="evidence" value="ECO:0007669"/>
    <property type="project" value="UniProtKB-KW"/>
</dbReference>
<protein>
    <recommendedName>
        <fullName evidence="4">Phosphoserine phosphatase</fullName>
        <ecNumber evidence="3">3.1.3.3</ecNumber>
    </recommendedName>
</protein>
<dbReference type="EMBL" id="WVUK01000065">
    <property type="protein sequence ID" value="KAF7489241.1"/>
    <property type="molecule type" value="Genomic_DNA"/>
</dbReference>
<proteinExistence type="predicted"/>
<organism evidence="10">
    <name type="scientific">Sarcoptes scabiei</name>
    <name type="common">Itch mite</name>
    <name type="synonym">Acarus scabiei</name>
    <dbReference type="NCBI Taxonomy" id="52283"/>
    <lineage>
        <taxon>Eukaryota</taxon>
        <taxon>Metazoa</taxon>
        <taxon>Ecdysozoa</taxon>
        <taxon>Arthropoda</taxon>
        <taxon>Chelicerata</taxon>
        <taxon>Arachnida</taxon>
        <taxon>Acari</taxon>
        <taxon>Acariformes</taxon>
        <taxon>Sarcoptiformes</taxon>
        <taxon>Astigmata</taxon>
        <taxon>Psoroptidia</taxon>
        <taxon>Sarcoptoidea</taxon>
        <taxon>Sarcoptidae</taxon>
        <taxon>Sarcoptinae</taxon>
        <taxon>Sarcoptes</taxon>
    </lineage>
</organism>
<keyword evidence="5" id="KW-0028">Amino-acid biosynthesis</keyword>
<dbReference type="PANTHER" id="PTHR43344:SF2">
    <property type="entry name" value="PHOSPHOSERINE PHOSPHATASE"/>
    <property type="match status" value="1"/>
</dbReference>
<keyword evidence="12" id="KW-1185">Reference proteome</keyword>
<reference evidence="12" key="1">
    <citation type="journal article" date="2020" name="PLoS Negl. Trop. Dis.">
        <title>High-quality nuclear genome for Sarcoptes scabiei-A critical resource for a neglected parasite.</title>
        <authorList>
            <person name="Korhonen P.K."/>
            <person name="Gasser R.B."/>
            <person name="Ma G."/>
            <person name="Wang T."/>
            <person name="Stroehlein A.J."/>
            <person name="Young N.D."/>
            <person name="Ang C.S."/>
            <person name="Fernando D.D."/>
            <person name="Lu H.C."/>
            <person name="Taylor S."/>
            <person name="Reynolds S.L."/>
            <person name="Mofiz E."/>
            <person name="Najaraj S.H."/>
            <person name="Gowda H."/>
            <person name="Madugundu A."/>
            <person name="Renuse S."/>
            <person name="Holt D."/>
            <person name="Pandey A."/>
            <person name="Papenfuss A.T."/>
            <person name="Fischer K."/>
        </authorList>
    </citation>
    <scope>NUCLEOTIDE SEQUENCE [LARGE SCALE GENOMIC DNA]</scope>
</reference>
<comment type="cofactor">
    <cofactor evidence="1">
        <name>Mg(2+)</name>
        <dbReference type="ChEBI" id="CHEBI:18420"/>
    </cofactor>
</comment>
<evidence type="ECO:0000313" key="12">
    <source>
        <dbReference type="Proteomes" id="UP000070412"/>
    </source>
</evidence>
<evidence type="ECO:0000256" key="6">
    <source>
        <dbReference type="ARBA" id="ARBA00022723"/>
    </source>
</evidence>
<sequence>MMNNNNNILANNNNNNNTKTSMSTLHNKICLNVDEKSVRQIFRSSDAVCFDVDSTVCRDEAIDELAIFANKEKEVMEIELVALLHSQGVHVYLVSGGFYSIIEPVAKELGIPYKNIFANRIKFFYDGNYAGFDESEPTCQQNGKAKVVAYLKNRYKYRYITIVGDGVTDLEACPPADAFIGFGANQIREKVKKEAKWFATSFYDLIEELKLNN</sequence>
<evidence type="ECO:0000256" key="9">
    <source>
        <dbReference type="ARBA" id="ARBA00023299"/>
    </source>
</evidence>
<keyword evidence="8" id="KW-0460">Magnesium</keyword>
<keyword evidence="7" id="KW-0378">Hydrolase</keyword>
<reference evidence="10" key="2">
    <citation type="submission" date="2020-01" db="EMBL/GenBank/DDBJ databases">
        <authorList>
            <person name="Korhonen P.K.K."/>
            <person name="Guangxu M.G."/>
            <person name="Wang T.W."/>
            <person name="Stroehlein A.J.S."/>
            <person name="Young N.D."/>
            <person name="Ang C.-S.A."/>
            <person name="Fernando D.W.F."/>
            <person name="Lu H.L."/>
            <person name="Taylor S.T."/>
            <person name="Ehtesham M.E.M."/>
            <person name="Najaraj S.H.N."/>
            <person name="Harsha G.H.G."/>
            <person name="Madugundu A.M."/>
            <person name="Renuse S.R."/>
            <person name="Holt D.H."/>
            <person name="Pandey A.P."/>
            <person name="Papenfuss A.P."/>
            <person name="Gasser R.B.G."/>
            <person name="Fischer K.F."/>
        </authorList>
    </citation>
    <scope>NUCLEOTIDE SEQUENCE</scope>
    <source>
        <strain evidence="10">SSS_KF_BRIS2020</strain>
    </source>
</reference>
<gene>
    <name evidence="10" type="ORF">SSS_3789</name>
</gene>
<dbReference type="EC" id="3.1.3.3" evidence="3"/>
<name>A0A834VA90_SARSC</name>
<evidence type="ECO:0000256" key="2">
    <source>
        <dbReference type="ARBA" id="ARBA00005135"/>
    </source>
</evidence>
<dbReference type="AlphaFoldDB" id="A0A834VA90"/>
<keyword evidence="6" id="KW-0479">Metal-binding</keyword>
<accession>A0A834VA90</accession>
<evidence type="ECO:0000256" key="4">
    <source>
        <dbReference type="ARBA" id="ARBA00015196"/>
    </source>
</evidence>
<dbReference type="Pfam" id="PF12710">
    <property type="entry name" value="HAD"/>
    <property type="match status" value="1"/>
</dbReference>
<evidence type="ECO:0000256" key="7">
    <source>
        <dbReference type="ARBA" id="ARBA00022801"/>
    </source>
</evidence>
<dbReference type="GO" id="GO:0000287">
    <property type="term" value="F:magnesium ion binding"/>
    <property type="evidence" value="ECO:0007669"/>
    <property type="project" value="TreeGrafter"/>
</dbReference>
<dbReference type="PANTHER" id="PTHR43344">
    <property type="entry name" value="PHOSPHOSERINE PHOSPHATASE"/>
    <property type="match status" value="1"/>
</dbReference>
<dbReference type="GO" id="GO:0036424">
    <property type="term" value="F:L-phosphoserine phosphatase activity"/>
    <property type="evidence" value="ECO:0007669"/>
    <property type="project" value="TreeGrafter"/>
</dbReference>
<evidence type="ECO:0000313" key="11">
    <source>
        <dbReference type="EnsemblMetazoa" id="KAF7489241.1"/>
    </source>
</evidence>
<evidence type="ECO:0000256" key="5">
    <source>
        <dbReference type="ARBA" id="ARBA00022605"/>
    </source>
</evidence>
<evidence type="ECO:0000256" key="8">
    <source>
        <dbReference type="ARBA" id="ARBA00022842"/>
    </source>
</evidence>
<comment type="pathway">
    <text evidence="2">Amino-acid biosynthesis; L-serine biosynthesis; L-serine from 3-phospho-D-glycerate: step 3/3.</text>
</comment>
<dbReference type="NCBIfam" id="TIGR01488">
    <property type="entry name" value="HAD-SF-IB"/>
    <property type="match status" value="1"/>
</dbReference>
<dbReference type="OrthoDB" id="27226at2759"/>
<dbReference type="GO" id="GO:0005737">
    <property type="term" value="C:cytoplasm"/>
    <property type="evidence" value="ECO:0007669"/>
    <property type="project" value="TreeGrafter"/>
</dbReference>
<dbReference type="EnsemblMetazoa" id="SSS_3789s_mrna">
    <property type="protein sequence ID" value="KAF7489241.1"/>
    <property type="gene ID" value="SSS_3789"/>
</dbReference>
<dbReference type="InterPro" id="IPR036412">
    <property type="entry name" value="HAD-like_sf"/>
</dbReference>
<evidence type="ECO:0000256" key="1">
    <source>
        <dbReference type="ARBA" id="ARBA00001946"/>
    </source>
</evidence>
<dbReference type="InterPro" id="IPR023214">
    <property type="entry name" value="HAD_sf"/>
</dbReference>
<dbReference type="Gene3D" id="3.40.50.1000">
    <property type="entry name" value="HAD superfamily/HAD-like"/>
    <property type="match status" value="1"/>
</dbReference>
<keyword evidence="9" id="KW-0718">Serine biosynthesis</keyword>
<evidence type="ECO:0000256" key="3">
    <source>
        <dbReference type="ARBA" id="ARBA00012640"/>
    </source>
</evidence>
<dbReference type="Proteomes" id="UP000070412">
    <property type="component" value="Unassembled WGS sequence"/>
</dbReference>
<evidence type="ECO:0000313" key="10">
    <source>
        <dbReference type="EMBL" id="KAF7489241.1"/>
    </source>
</evidence>